<evidence type="ECO:0000259" key="1">
    <source>
        <dbReference type="Pfam" id="PF19250"/>
    </source>
</evidence>
<dbReference type="InParanoid" id="F1A166"/>
<name>F1A166_DICPU</name>
<dbReference type="InterPro" id="IPR045417">
    <property type="entry name" value="DUF5898"/>
</dbReference>
<dbReference type="Proteomes" id="UP000001064">
    <property type="component" value="Unassembled WGS sequence"/>
</dbReference>
<dbReference type="RefSeq" id="XP_003293409.1">
    <property type="nucleotide sequence ID" value="XM_003293361.1"/>
</dbReference>
<dbReference type="VEuPathDB" id="AmoebaDB:DICPUDRAFT_158253"/>
<evidence type="ECO:0000313" key="2">
    <source>
        <dbReference type="EMBL" id="EGC30063.1"/>
    </source>
</evidence>
<proteinExistence type="predicted"/>
<dbReference type="FunCoup" id="F1A166">
    <property type="interactions" value="14"/>
</dbReference>
<dbReference type="KEGG" id="dpp:DICPUDRAFT_158253"/>
<evidence type="ECO:0000313" key="3">
    <source>
        <dbReference type="Proteomes" id="UP000001064"/>
    </source>
</evidence>
<protein>
    <recommendedName>
        <fullName evidence="1">DUF5898 domain-containing protein</fullName>
    </recommendedName>
</protein>
<gene>
    <name evidence="2" type="ORF">DICPUDRAFT_158253</name>
</gene>
<dbReference type="PANTHER" id="PTHR34871:SF1">
    <property type="entry name" value="DUF5898 DOMAIN-CONTAINING PROTEIN"/>
    <property type="match status" value="1"/>
</dbReference>
<keyword evidence="3" id="KW-1185">Reference proteome</keyword>
<accession>F1A166</accession>
<dbReference type="PANTHER" id="PTHR34871">
    <property type="entry name" value="DUF5898 DOMAIN-CONTAINING PROTEIN"/>
    <property type="match status" value="1"/>
</dbReference>
<reference evidence="3" key="1">
    <citation type="journal article" date="2011" name="Genome Biol.">
        <title>Comparative genomics of the social amoebae Dictyostelium discoideum and Dictyostelium purpureum.</title>
        <authorList>
            <consortium name="US DOE Joint Genome Institute (JGI-PGF)"/>
            <person name="Sucgang R."/>
            <person name="Kuo A."/>
            <person name="Tian X."/>
            <person name="Salerno W."/>
            <person name="Parikh A."/>
            <person name="Feasley C.L."/>
            <person name="Dalin E."/>
            <person name="Tu H."/>
            <person name="Huang E."/>
            <person name="Barry K."/>
            <person name="Lindquist E."/>
            <person name="Shapiro H."/>
            <person name="Bruce D."/>
            <person name="Schmutz J."/>
            <person name="Salamov A."/>
            <person name="Fey P."/>
            <person name="Gaudet P."/>
            <person name="Anjard C."/>
            <person name="Babu M.M."/>
            <person name="Basu S."/>
            <person name="Bushmanova Y."/>
            <person name="van der Wel H."/>
            <person name="Katoh-Kurasawa M."/>
            <person name="Dinh C."/>
            <person name="Coutinho P.M."/>
            <person name="Saito T."/>
            <person name="Elias M."/>
            <person name="Schaap P."/>
            <person name="Kay R.R."/>
            <person name="Henrissat B."/>
            <person name="Eichinger L."/>
            <person name="Rivero F."/>
            <person name="Putnam N.H."/>
            <person name="West C.M."/>
            <person name="Loomis W.F."/>
            <person name="Chisholm R.L."/>
            <person name="Shaulsky G."/>
            <person name="Strassmann J.E."/>
            <person name="Queller D.C."/>
            <person name="Kuspa A."/>
            <person name="Grigoriev I.V."/>
        </authorList>
    </citation>
    <scope>NUCLEOTIDE SEQUENCE [LARGE SCALE GENOMIC DNA]</scope>
    <source>
        <strain evidence="3">QSDP1</strain>
    </source>
</reference>
<feature type="domain" description="DUF5898" evidence="1">
    <location>
        <begin position="388"/>
        <end position="495"/>
    </location>
</feature>
<dbReference type="OMA" id="KEMYGQK"/>
<sequence>MLKNNIDNSIILNKNNNEITILPNPLLYDCLIFYNKLKCPFKGYISSLMELKEKIIKDTELNISPSLLLIYHNKDDCNSTCENIFLNLLPPLCGPLREQPFLKQVINIHHQPAYLKQFKFTCLKNQKLKIYYSSLWLFLNLAKETKLWYTNENDIASHVAMVIRDILAGGQIKAECKVEIGIYSVTSIIWLISNSYGLPIGIVQFKKPNEIVLNNPFVCGELLNYMLILKEMYGQKNVFGISTTYNQWRIYWLPDSEADQDDLISKTESNTKLEYPSLIPIENNLNEPIEYSKDSHNIYPQSINRVIYGTKLYNFSSEELPMVLLSTLKKMFYSERKPEIELLDKKRLYMQIDKYNWYWVNIRIDSLKYLINLNFDMVRAAVVLLDLSEKSGKVWLCSTVDGYVFVLKFSSGENFTETGEELKNESMFWKLFWDFNAKVNIFNNRPALMMPFLLKASEDDWKNDEFVNQVLSTISNLASNGNYYHCLSKRKVGKYIDKNNKKNVAFFDLSFCEYNRNDKKEIENLMKNSLFNTC</sequence>
<dbReference type="EMBL" id="GL871362">
    <property type="protein sequence ID" value="EGC30063.1"/>
    <property type="molecule type" value="Genomic_DNA"/>
</dbReference>
<organism evidence="2 3">
    <name type="scientific">Dictyostelium purpureum</name>
    <name type="common">Slime mold</name>
    <dbReference type="NCBI Taxonomy" id="5786"/>
    <lineage>
        <taxon>Eukaryota</taxon>
        <taxon>Amoebozoa</taxon>
        <taxon>Evosea</taxon>
        <taxon>Eumycetozoa</taxon>
        <taxon>Dictyostelia</taxon>
        <taxon>Dictyosteliales</taxon>
        <taxon>Dictyosteliaceae</taxon>
        <taxon>Dictyostelium</taxon>
    </lineage>
</organism>
<dbReference type="Pfam" id="PF19250">
    <property type="entry name" value="DUF5898"/>
    <property type="match status" value="1"/>
</dbReference>
<dbReference type="eggNOG" id="ENOG502RHIU">
    <property type="taxonomic scope" value="Eukaryota"/>
</dbReference>
<dbReference type="AlphaFoldDB" id="F1A166"/>
<dbReference type="OrthoDB" id="20660at2759"/>
<dbReference type="GeneID" id="10511257"/>